<protein>
    <submittedName>
        <fullName evidence="1">Uncharacterized protein</fullName>
    </submittedName>
</protein>
<dbReference type="KEGG" id="psyt:DSAG12_01973"/>
<reference evidence="1 2" key="2">
    <citation type="journal article" date="2024" name="Int. J. Syst. Evol. Microbiol.">
        <title>Promethearchaeum syntrophicum gen. nov., sp. nov., an anaerobic, obligately syntrophic archaeon, the first isolate of the lineage 'Asgard' archaea, and proposal of the new archaeal phylum Promethearchaeota phyl. nov. and kingdom Promethearchaeati regn. nov.</title>
        <authorList>
            <person name="Imachi H."/>
            <person name="Nobu M.K."/>
            <person name="Kato S."/>
            <person name="Takaki Y."/>
            <person name="Miyazaki M."/>
            <person name="Miyata M."/>
            <person name="Ogawara M."/>
            <person name="Saito Y."/>
            <person name="Sakai S."/>
            <person name="Tahara Y.O."/>
            <person name="Takano Y."/>
            <person name="Tasumi E."/>
            <person name="Uematsu K."/>
            <person name="Yoshimura T."/>
            <person name="Itoh T."/>
            <person name="Ohkuma M."/>
            <person name="Takai K."/>
        </authorList>
    </citation>
    <scope>NUCLEOTIDE SEQUENCE [LARGE SCALE GENOMIC DNA]</scope>
    <source>
        <strain evidence="1 2">MK-D1</strain>
    </source>
</reference>
<keyword evidence="2" id="KW-1185">Reference proteome</keyword>
<proteinExistence type="predicted"/>
<evidence type="ECO:0000313" key="1">
    <source>
        <dbReference type="EMBL" id="QEE16144.2"/>
    </source>
</evidence>
<accession>A0A5B9DAJ7</accession>
<evidence type="ECO:0000313" key="2">
    <source>
        <dbReference type="Proteomes" id="UP000321408"/>
    </source>
</evidence>
<reference evidence="1 2" key="1">
    <citation type="journal article" date="2020" name="Nature">
        <title>Isolation of an archaeon at the prokaryote-eukaryote interface.</title>
        <authorList>
            <person name="Imachi H."/>
            <person name="Nobu M.K."/>
            <person name="Nakahara N."/>
            <person name="Morono Y."/>
            <person name="Ogawara M."/>
            <person name="Takaki Y."/>
            <person name="Takano Y."/>
            <person name="Uematsu K."/>
            <person name="Ikuta T."/>
            <person name="Ito M."/>
            <person name="Matsui Y."/>
            <person name="Miyazaki M."/>
            <person name="Murata K."/>
            <person name="Saito Y."/>
            <person name="Sakai S."/>
            <person name="Song C."/>
            <person name="Tasumi E."/>
            <person name="Yamanaka Y."/>
            <person name="Yamaguchi T."/>
            <person name="Kamagata Y."/>
            <person name="Tamaki H."/>
            <person name="Takai K."/>
        </authorList>
    </citation>
    <scope>NUCLEOTIDE SEQUENCE [LARGE SCALE GENOMIC DNA]</scope>
    <source>
        <strain evidence="1 2">MK-D1</strain>
    </source>
</reference>
<dbReference type="Proteomes" id="UP000321408">
    <property type="component" value="Chromosome"/>
</dbReference>
<gene>
    <name evidence="1" type="ORF">DSAG12_01973</name>
</gene>
<dbReference type="EMBL" id="CP042905">
    <property type="protein sequence ID" value="QEE16144.2"/>
    <property type="molecule type" value="Genomic_DNA"/>
</dbReference>
<dbReference type="AlphaFoldDB" id="A0A5B9DAJ7"/>
<sequence>MKNNQENINSFKKWDSHTFRWAFVCFLLIGSVNGLFTYLFDVLLFENKIGYGFFYFVLIFFGIILYYFYVRFQRNWFGIFAFGLMGFIGIGIELWLEYYTNPVLKSPWAAVGWGLIYCGYGLIADFSMCLKKIIQKEQTVILLSAGIFGLGSILLSIIPLQFFYVPNPDEDAKSFLTYGVFLIPYAVLQTIMGAYIGMKLAQQKDFITKSK</sequence>
<organism evidence="1 2">
    <name type="scientific">Promethearchaeum syntrophicum</name>
    <dbReference type="NCBI Taxonomy" id="2594042"/>
    <lineage>
        <taxon>Archaea</taxon>
        <taxon>Promethearchaeati</taxon>
        <taxon>Promethearchaeota</taxon>
        <taxon>Promethearchaeia</taxon>
        <taxon>Promethearchaeales</taxon>
        <taxon>Promethearchaeaceae</taxon>
        <taxon>Promethearchaeum</taxon>
    </lineage>
</organism>
<name>A0A5B9DAJ7_9ARCH</name>